<name>A0A328U0C4_9BACL</name>
<comment type="caution">
    <text evidence="2">The sequence shown here is derived from an EMBL/GenBank/DDBJ whole genome shotgun (WGS) entry which is preliminary data.</text>
</comment>
<gene>
    <name evidence="2" type="ORF">DL346_17765</name>
</gene>
<feature type="transmembrane region" description="Helical" evidence="1">
    <location>
        <begin position="138"/>
        <end position="157"/>
    </location>
</feature>
<feature type="transmembrane region" description="Helical" evidence="1">
    <location>
        <begin position="46"/>
        <end position="66"/>
    </location>
</feature>
<organism evidence="2 3">
    <name type="scientific">Paenibacillus montanisoli</name>
    <dbReference type="NCBI Taxonomy" id="2081970"/>
    <lineage>
        <taxon>Bacteria</taxon>
        <taxon>Bacillati</taxon>
        <taxon>Bacillota</taxon>
        <taxon>Bacilli</taxon>
        <taxon>Bacillales</taxon>
        <taxon>Paenibacillaceae</taxon>
        <taxon>Paenibacillus</taxon>
    </lineage>
</organism>
<dbReference type="AlphaFoldDB" id="A0A328U0C4"/>
<dbReference type="OrthoDB" id="2611867at2"/>
<reference evidence="2 3" key="1">
    <citation type="submission" date="2018-06" db="EMBL/GenBank/DDBJ databases">
        <title>Paenibacillus montanisoli sp. nov., isolated from mountain area soil.</title>
        <authorList>
            <person name="Wu M."/>
        </authorList>
    </citation>
    <scope>NUCLEOTIDE SEQUENCE [LARGE SCALE GENOMIC DNA]</scope>
    <source>
        <strain evidence="2 3">RA17</strain>
    </source>
</reference>
<evidence type="ECO:0000313" key="3">
    <source>
        <dbReference type="Proteomes" id="UP000249260"/>
    </source>
</evidence>
<evidence type="ECO:0000313" key="2">
    <source>
        <dbReference type="EMBL" id="RAP75223.1"/>
    </source>
</evidence>
<protein>
    <recommendedName>
        <fullName evidence="4">Diacylglyceryl transferase</fullName>
    </recommendedName>
</protein>
<feature type="transmembrane region" description="Helical" evidence="1">
    <location>
        <begin position="194"/>
        <end position="216"/>
    </location>
</feature>
<feature type="transmembrane region" description="Helical" evidence="1">
    <location>
        <begin position="114"/>
        <end position="132"/>
    </location>
</feature>
<feature type="transmembrane region" description="Helical" evidence="1">
    <location>
        <begin position="169"/>
        <end position="188"/>
    </location>
</feature>
<accession>A0A328U0C4</accession>
<dbReference type="Proteomes" id="UP000249260">
    <property type="component" value="Unassembled WGS sequence"/>
</dbReference>
<dbReference type="RefSeq" id="WP_112883487.1">
    <property type="nucleotide sequence ID" value="NZ_QLUW01000003.1"/>
</dbReference>
<evidence type="ECO:0008006" key="4">
    <source>
        <dbReference type="Google" id="ProtNLM"/>
    </source>
</evidence>
<feature type="transmembrane region" description="Helical" evidence="1">
    <location>
        <begin position="14"/>
        <end position="34"/>
    </location>
</feature>
<evidence type="ECO:0000256" key="1">
    <source>
        <dbReference type="SAM" id="Phobius"/>
    </source>
</evidence>
<keyword evidence="1" id="KW-1133">Transmembrane helix</keyword>
<feature type="transmembrane region" description="Helical" evidence="1">
    <location>
        <begin position="78"/>
        <end position="102"/>
    </location>
</feature>
<keyword evidence="3" id="KW-1185">Reference proteome</keyword>
<dbReference type="EMBL" id="QLUW01000003">
    <property type="protein sequence ID" value="RAP75223.1"/>
    <property type="molecule type" value="Genomic_DNA"/>
</dbReference>
<keyword evidence="1" id="KW-0812">Transmembrane</keyword>
<keyword evidence="1" id="KW-0472">Membrane</keyword>
<sequence>MTEPIAIGPLRLDAMMLAAIGSAAAGLAILKLWLARSPFKEERYWFELAVNAMIWILIGWKLAFLLREPEVLWERPSALIIVRGSGSDTAVGMLLAIVYLGYATRKRRIKALKLLDVLPFALLPACIVWTLITDRWYGIPYAILLAAVYGVLFRTGAAGRAGSGETASLALLGTGIGGLVVSLFAPYPPGELPMLTFGLTTLQWLFILMSLLGIGLPTRRSSG</sequence>
<proteinExistence type="predicted"/>